<keyword evidence="8" id="KW-1185">Reference proteome</keyword>
<reference evidence="8" key="1">
    <citation type="journal article" date="2019" name="Int. J. Syst. Evol. Microbiol.">
        <title>The Global Catalogue of Microorganisms (GCM) 10K type strain sequencing project: providing services to taxonomists for standard genome sequencing and annotation.</title>
        <authorList>
            <consortium name="The Broad Institute Genomics Platform"/>
            <consortium name="The Broad Institute Genome Sequencing Center for Infectious Disease"/>
            <person name="Wu L."/>
            <person name="Ma J."/>
        </authorList>
    </citation>
    <scope>NUCLEOTIDE SEQUENCE [LARGE SCALE GENOMIC DNA]</scope>
    <source>
        <strain evidence="8">JCM 4316</strain>
    </source>
</reference>
<evidence type="ECO:0000256" key="2">
    <source>
        <dbReference type="ARBA" id="ARBA00010742"/>
    </source>
</evidence>
<sequence length="386" mass="40903">MAPGPARAPARALATAVTLLGLLAPLAACDAQPSGPARSGPARQGRSVSPVAGCAKGWTDPSDQSRDRRPARCAPGAPAPKPLEKKTRIVVSASTLNAEYLAPLQIARAKGEFAREGLDVEVKLLPTPDALPLLAKGDIDVQYAAPEAAVLGGIRQGFDIRWVAGNFSPGPGSKSGLWVKRGPGQEPGAPGLEHRTVGTIIGKGSVIMYPMRQVLSRNKADMKLVRFQQLGPAEVLTALKRGAVDAAWLLDPVWREVEGEPGYSFLGGQPPGEPLGGLLFGPGLLTGNPDAGVAFLRAYIRTVNTYFAGDYKKDKAFVKELGEVLRTDPETLAAVPSLRMDWEIRDRTVARLQEAYAEAGVTDGDPLPEDRVVDRSFYAEAVGHTP</sequence>
<evidence type="ECO:0000256" key="3">
    <source>
        <dbReference type="ARBA" id="ARBA00022729"/>
    </source>
</evidence>
<feature type="region of interest" description="Disordered" evidence="4">
    <location>
        <begin position="30"/>
        <end position="86"/>
    </location>
</feature>
<evidence type="ECO:0000313" key="8">
    <source>
        <dbReference type="Proteomes" id="UP001500253"/>
    </source>
</evidence>
<name>A0ABP5SPS3_9ACTN</name>
<evidence type="ECO:0000256" key="1">
    <source>
        <dbReference type="ARBA" id="ARBA00004418"/>
    </source>
</evidence>
<keyword evidence="3 5" id="KW-0732">Signal</keyword>
<gene>
    <name evidence="7" type="ORF">GCM10010246_20280</name>
</gene>
<accession>A0ABP5SPS3</accession>
<evidence type="ECO:0000256" key="4">
    <source>
        <dbReference type="SAM" id="MobiDB-lite"/>
    </source>
</evidence>
<dbReference type="PANTHER" id="PTHR30024:SF47">
    <property type="entry name" value="TAURINE-BINDING PERIPLASMIC PROTEIN"/>
    <property type="match status" value="1"/>
</dbReference>
<dbReference type="SUPFAM" id="SSF53850">
    <property type="entry name" value="Periplasmic binding protein-like II"/>
    <property type="match status" value="1"/>
</dbReference>
<feature type="chain" id="PRO_5046217237" description="SsuA/THI5-like domain-containing protein" evidence="5">
    <location>
        <begin position="31"/>
        <end position="386"/>
    </location>
</feature>
<dbReference type="InterPro" id="IPR015168">
    <property type="entry name" value="SsuA/THI5"/>
</dbReference>
<protein>
    <recommendedName>
        <fullName evidence="6">SsuA/THI5-like domain-containing protein</fullName>
    </recommendedName>
</protein>
<dbReference type="EMBL" id="BAAASD010000006">
    <property type="protein sequence ID" value="GAA2336050.1"/>
    <property type="molecule type" value="Genomic_DNA"/>
</dbReference>
<evidence type="ECO:0000313" key="7">
    <source>
        <dbReference type="EMBL" id="GAA2336050.1"/>
    </source>
</evidence>
<dbReference type="Gene3D" id="3.40.190.10">
    <property type="entry name" value="Periplasmic binding protein-like II"/>
    <property type="match status" value="2"/>
</dbReference>
<comment type="subcellular location">
    <subcellularLocation>
        <location evidence="1">Periplasm</location>
    </subcellularLocation>
</comment>
<organism evidence="7 8">
    <name type="scientific">Streptomyces cuspidosporus</name>
    <dbReference type="NCBI Taxonomy" id="66882"/>
    <lineage>
        <taxon>Bacteria</taxon>
        <taxon>Bacillati</taxon>
        <taxon>Actinomycetota</taxon>
        <taxon>Actinomycetes</taxon>
        <taxon>Kitasatosporales</taxon>
        <taxon>Streptomycetaceae</taxon>
        <taxon>Streptomyces</taxon>
    </lineage>
</organism>
<proteinExistence type="inferred from homology"/>
<comment type="similarity">
    <text evidence="2">Belongs to the bacterial solute-binding protein SsuA/TauA family.</text>
</comment>
<comment type="caution">
    <text evidence="7">The sequence shown here is derived from an EMBL/GenBank/DDBJ whole genome shotgun (WGS) entry which is preliminary data.</text>
</comment>
<dbReference type="Pfam" id="PF09084">
    <property type="entry name" value="NMT1"/>
    <property type="match status" value="1"/>
</dbReference>
<feature type="domain" description="SsuA/THI5-like" evidence="6">
    <location>
        <begin position="100"/>
        <end position="257"/>
    </location>
</feature>
<dbReference type="RefSeq" id="WP_346174138.1">
    <property type="nucleotide sequence ID" value="NZ_BAAASD010000006.1"/>
</dbReference>
<dbReference type="Proteomes" id="UP001500253">
    <property type="component" value="Unassembled WGS sequence"/>
</dbReference>
<dbReference type="PANTHER" id="PTHR30024">
    <property type="entry name" value="ALIPHATIC SULFONATES-BINDING PROTEIN-RELATED"/>
    <property type="match status" value="1"/>
</dbReference>
<evidence type="ECO:0000259" key="6">
    <source>
        <dbReference type="Pfam" id="PF09084"/>
    </source>
</evidence>
<evidence type="ECO:0000256" key="5">
    <source>
        <dbReference type="SAM" id="SignalP"/>
    </source>
</evidence>
<feature type="signal peptide" evidence="5">
    <location>
        <begin position="1"/>
        <end position="30"/>
    </location>
</feature>